<keyword evidence="5 15" id="KW-0963">Cytoplasm</keyword>
<dbReference type="EMBL" id="CP000837">
    <property type="protein sequence ID" value="ADE32421.1"/>
    <property type="molecule type" value="Genomic_DNA"/>
</dbReference>
<dbReference type="Gene3D" id="2.30.30.280">
    <property type="entry name" value="Adenine nucleotide alpha hydrolases-like domains"/>
    <property type="match status" value="1"/>
</dbReference>
<feature type="region of interest" description="Interaction with tRNA" evidence="15">
    <location>
        <begin position="362"/>
        <end position="363"/>
    </location>
</feature>
<evidence type="ECO:0000313" key="18">
    <source>
        <dbReference type="EMBL" id="ADE32421.1"/>
    </source>
</evidence>
<dbReference type="InterPro" id="IPR023382">
    <property type="entry name" value="MnmA-like_central_sf"/>
</dbReference>
<comment type="subcellular location">
    <subcellularLocation>
        <location evidence="1 15">Cytoplasm</location>
    </subcellularLocation>
</comment>
<dbReference type="Gene3D" id="3.40.50.620">
    <property type="entry name" value="HUPs"/>
    <property type="match status" value="1"/>
</dbReference>
<dbReference type="SUPFAM" id="SSF52402">
    <property type="entry name" value="Adenine nucleotide alpha hydrolases-like"/>
    <property type="match status" value="1"/>
</dbReference>
<feature type="binding site" evidence="15">
    <location>
        <begin position="62"/>
        <end position="69"/>
    </location>
    <ligand>
        <name>ATP</name>
        <dbReference type="ChEBI" id="CHEBI:30616"/>
    </ligand>
</feature>
<comment type="function">
    <text evidence="14 15">Catalyzes the 2-thiolation of uridine at the wobble position (U34) of tRNA, leading to the formation of s(2)U34.</text>
</comment>
<evidence type="ECO:0000256" key="15">
    <source>
        <dbReference type="HAMAP-Rule" id="MF_00144"/>
    </source>
</evidence>
<sequence length="423" mass="47828">MCFLMLKFYRLPFLYGIIQVVQNRQSFLDNQILEYDLQIVISTKRWEKIMSIDNSKTRVVVGMSGGVDSSVTALLLKEQGYDVIGIFMKNWDDTDENGFCTATEDYKDVAAVADQIGIPYYSVNFEKEYWDRVFEYFLAEYRAGRTPNPDVMCNKEIKFKAFLDYAMNLGADYVATGHYAQVTRDEDGTVHMLRGADNGKDQTYFLSQLSQEQLQKTMFPLGHLQKPQVREIAERAGLATAKKKDSTGICFIGEKNFKEFLGQYLPAQPGRMMTVDGRDMGEHTGLMYYTIGQRGGLGIGGQIGGDNEPWFVVGKDLSKNILYVGQGFYHESLMSTSLQASQVHFTRDMPEEFTLECTAKFRYRQPDSQVTVKVKGDKAEVIFAEPQRAITPGQAVVFYDGQECLGGGMIDMAYKDGEACQYI</sequence>
<dbReference type="HOGENOM" id="CLU_035188_1_0_9"/>
<evidence type="ECO:0000256" key="3">
    <source>
        <dbReference type="ARBA" id="ARBA00011949"/>
    </source>
</evidence>
<comment type="similarity">
    <text evidence="2 15">Belongs to the MnmA/TRMU family.</text>
</comment>
<evidence type="ECO:0000256" key="13">
    <source>
        <dbReference type="ARBA" id="ARBA00051542"/>
    </source>
</evidence>
<dbReference type="KEGG" id="ssw:SSGZ1_1965"/>
<evidence type="ECO:0000256" key="6">
    <source>
        <dbReference type="ARBA" id="ARBA00022555"/>
    </source>
</evidence>
<name>D5AF28_STRGZ</name>
<evidence type="ECO:0000256" key="9">
    <source>
        <dbReference type="ARBA" id="ARBA00022741"/>
    </source>
</evidence>
<dbReference type="Gene3D" id="2.40.30.10">
    <property type="entry name" value="Translation factors"/>
    <property type="match status" value="1"/>
</dbReference>
<dbReference type="Pfam" id="PF20258">
    <property type="entry name" value="tRNA_Me_trans_C"/>
    <property type="match status" value="1"/>
</dbReference>
<feature type="disulfide bond" description="Alternate" evidence="15">
    <location>
        <begin position="153"/>
        <end position="250"/>
    </location>
</feature>
<evidence type="ECO:0000256" key="2">
    <source>
        <dbReference type="ARBA" id="ARBA00006191"/>
    </source>
</evidence>
<dbReference type="NCBIfam" id="TIGR00420">
    <property type="entry name" value="trmU"/>
    <property type="match status" value="1"/>
</dbReference>
<feature type="binding site" evidence="15">
    <location>
        <position position="177"/>
    </location>
    <ligand>
        <name>ATP</name>
        <dbReference type="ChEBI" id="CHEBI:30616"/>
    </ligand>
</feature>
<keyword evidence="8 15" id="KW-0819">tRNA processing</keyword>
<feature type="domain" description="tRNA-specific 2-thiouridylase MnmA-like C-terminal" evidence="16">
    <location>
        <begin position="336"/>
        <end position="410"/>
    </location>
</feature>
<accession>D5AF28</accession>
<keyword evidence="12 15" id="KW-1015">Disulfide bond</keyword>
<evidence type="ECO:0000256" key="10">
    <source>
        <dbReference type="ARBA" id="ARBA00022840"/>
    </source>
</evidence>
<keyword evidence="6 15" id="KW-0820">tRNA-binding</keyword>
<dbReference type="GO" id="GO:0005524">
    <property type="term" value="F:ATP binding"/>
    <property type="evidence" value="ECO:0007669"/>
    <property type="project" value="UniProtKB-KW"/>
</dbReference>
<dbReference type="InterPro" id="IPR046884">
    <property type="entry name" value="MnmA-like_central"/>
</dbReference>
<keyword evidence="11 15" id="KW-0694">RNA-binding</keyword>
<dbReference type="FunFam" id="3.40.50.620:FF:000004">
    <property type="entry name" value="tRNA-specific 2-thiouridylase MnmA"/>
    <property type="match status" value="1"/>
</dbReference>
<dbReference type="GO" id="GO:0000049">
    <property type="term" value="F:tRNA binding"/>
    <property type="evidence" value="ECO:0007669"/>
    <property type="project" value="UniProtKB-KW"/>
</dbReference>
<evidence type="ECO:0000256" key="12">
    <source>
        <dbReference type="ARBA" id="ARBA00023157"/>
    </source>
</evidence>
<dbReference type="PANTHER" id="PTHR11933">
    <property type="entry name" value="TRNA 5-METHYLAMINOMETHYL-2-THIOURIDYLATE -METHYLTRANSFERASE"/>
    <property type="match status" value="1"/>
</dbReference>
<dbReference type="NCBIfam" id="NF001138">
    <property type="entry name" value="PRK00143.1"/>
    <property type="match status" value="1"/>
</dbReference>
<evidence type="ECO:0000313" key="19">
    <source>
        <dbReference type="Proteomes" id="UP000002359"/>
    </source>
</evidence>
<dbReference type="HAMAP" id="MF_00144">
    <property type="entry name" value="tRNA_thiouridyl_MnmA"/>
    <property type="match status" value="1"/>
</dbReference>
<dbReference type="Proteomes" id="UP000002359">
    <property type="component" value="Chromosome"/>
</dbReference>
<feature type="domain" description="tRNA-specific 2-thiouridylase MnmA-like central" evidence="17">
    <location>
        <begin position="258"/>
        <end position="326"/>
    </location>
</feature>
<dbReference type="FunFam" id="2.40.30.10:FF:000023">
    <property type="entry name" value="tRNA-specific 2-thiouridylase MnmA"/>
    <property type="match status" value="1"/>
</dbReference>
<evidence type="ECO:0000256" key="14">
    <source>
        <dbReference type="ARBA" id="ARBA00056575"/>
    </source>
</evidence>
<evidence type="ECO:0000256" key="5">
    <source>
        <dbReference type="ARBA" id="ARBA00022490"/>
    </source>
</evidence>
<comment type="catalytic activity">
    <reaction evidence="13 15">
        <text>S-sulfanyl-L-cysteinyl-[protein] + uridine(34) in tRNA + AH2 + ATP = 2-thiouridine(34) in tRNA + L-cysteinyl-[protein] + A + AMP + diphosphate + H(+)</text>
        <dbReference type="Rhea" id="RHEA:47032"/>
        <dbReference type="Rhea" id="RHEA-COMP:10131"/>
        <dbReference type="Rhea" id="RHEA-COMP:11726"/>
        <dbReference type="Rhea" id="RHEA-COMP:11727"/>
        <dbReference type="Rhea" id="RHEA-COMP:11728"/>
        <dbReference type="ChEBI" id="CHEBI:13193"/>
        <dbReference type="ChEBI" id="CHEBI:15378"/>
        <dbReference type="ChEBI" id="CHEBI:17499"/>
        <dbReference type="ChEBI" id="CHEBI:29950"/>
        <dbReference type="ChEBI" id="CHEBI:30616"/>
        <dbReference type="ChEBI" id="CHEBI:33019"/>
        <dbReference type="ChEBI" id="CHEBI:61963"/>
        <dbReference type="ChEBI" id="CHEBI:65315"/>
        <dbReference type="ChEBI" id="CHEBI:87170"/>
        <dbReference type="ChEBI" id="CHEBI:456215"/>
        <dbReference type="EC" id="2.8.1.13"/>
    </reaction>
</comment>
<feature type="region of interest" description="Interaction with target base in tRNA" evidence="15">
    <location>
        <begin position="148"/>
        <end position="150"/>
    </location>
</feature>
<feature type="active site" description="Nucleophile" evidence="15">
    <location>
        <position position="153"/>
    </location>
</feature>
<feature type="binding site" evidence="15">
    <location>
        <position position="88"/>
    </location>
    <ligand>
        <name>ATP</name>
        <dbReference type="ChEBI" id="CHEBI:30616"/>
    </ligand>
</feature>
<dbReference type="GO" id="GO:0008168">
    <property type="term" value="F:methyltransferase activity"/>
    <property type="evidence" value="ECO:0007669"/>
    <property type="project" value="UniProtKB-KW"/>
</dbReference>
<dbReference type="PANTHER" id="PTHR11933:SF5">
    <property type="entry name" value="MITOCHONDRIAL TRNA-SPECIFIC 2-THIOURIDYLASE 1"/>
    <property type="match status" value="1"/>
</dbReference>
<dbReference type="GO" id="GO:0032259">
    <property type="term" value="P:methylation"/>
    <property type="evidence" value="ECO:0007669"/>
    <property type="project" value="UniProtKB-KW"/>
</dbReference>
<feature type="active site" description="Cysteine persulfide intermediate" evidence="15">
    <location>
        <position position="250"/>
    </location>
</feature>
<evidence type="ECO:0000256" key="4">
    <source>
        <dbReference type="ARBA" id="ARBA00013805"/>
    </source>
</evidence>
<dbReference type="InterPro" id="IPR004506">
    <property type="entry name" value="MnmA-like"/>
</dbReference>
<keyword evidence="18" id="KW-0489">Methyltransferase</keyword>
<protein>
    <recommendedName>
        <fullName evidence="4 15">tRNA-specific 2-thiouridylase MnmA</fullName>
        <ecNumber evidence="3 15">2.8.1.13</ecNumber>
    </recommendedName>
</protein>
<proteinExistence type="inferred from homology"/>
<organism evidence="18 19">
    <name type="scientific">Streptococcus suis (strain GZ1)</name>
    <dbReference type="NCBI Taxonomy" id="423211"/>
    <lineage>
        <taxon>Bacteria</taxon>
        <taxon>Bacillati</taxon>
        <taxon>Bacillota</taxon>
        <taxon>Bacilli</taxon>
        <taxon>Lactobacillales</taxon>
        <taxon>Streptococcaceae</taxon>
        <taxon>Streptococcus</taxon>
    </lineage>
</organism>
<reference evidence="18 19" key="1">
    <citation type="journal article" date="2009" name="J. Infect. Dis.">
        <title>Clinical, experimental, and genomic differences between intermediately pathogenic, highly pathogenic, and epidemic Streptococcus suis.</title>
        <authorList>
            <person name="Ye C."/>
            <person name="Zheng H."/>
            <person name="Zhang J."/>
            <person name="Jing H."/>
            <person name="Wang L."/>
            <person name="Xiong Y."/>
            <person name="Wang W."/>
            <person name="Zhou Z."/>
            <person name="Sun Q."/>
            <person name="Luo X."/>
            <person name="Du H."/>
            <person name="Gottschalk M."/>
            <person name="Xu J."/>
        </authorList>
    </citation>
    <scope>NUCLEOTIDE SEQUENCE [LARGE SCALE GENOMIC DNA]</scope>
    <source>
        <strain evidence="18 19">GZ1</strain>
    </source>
</reference>
<evidence type="ECO:0000259" key="17">
    <source>
        <dbReference type="Pfam" id="PF20259"/>
    </source>
</evidence>
<keyword evidence="9 15" id="KW-0547">Nucleotide-binding</keyword>
<feature type="site" description="Interaction with tRNA" evidence="15">
    <location>
        <position position="394"/>
    </location>
</feature>
<dbReference type="FunFam" id="2.30.30.280:FF:000001">
    <property type="entry name" value="tRNA-specific 2-thiouridylase MnmA"/>
    <property type="match status" value="1"/>
</dbReference>
<dbReference type="GO" id="GO:0002143">
    <property type="term" value="P:tRNA wobble position uridine thiolation"/>
    <property type="evidence" value="ECO:0007669"/>
    <property type="project" value="TreeGrafter"/>
</dbReference>
<gene>
    <name evidence="15" type="primary">mnmA</name>
    <name evidence="18" type="ordered locus">SSGZ1_1965</name>
</gene>
<dbReference type="AlphaFoldDB" id="D5AF28"/>
<evidence type="ECO:0000256" key="7">
    <source>
        <dbReference type="ARBA" id="ARBA00022679"/>
    </source>
</evidence>
<dbReference type="GO" id="GO:0103016">
    <property type="term" value="F:tRNA-uridine 2-sulfurtransferase activity"/>
    <property type="evidence" value="ECO:0007669"/>
    <property type="project" value="UniProtKB-EC"/>
</dbReference>
<dbReference type="CDD" id="cd01998">
    <property type="entry name" value="MnmA_TRMU-like"/>
    <property type="match status" value="1"/>
</dbReference>
<evidence type="ECO:0000256" key="11">
    <source>
        <dbReference type="ARBA" id="ARBA00022884"/>
    </source>
</evidence>
<dbReference type="InterPro" id="IPR014729">
    <property type="entry name" value="Rossmann-like_a/b/a_fold"/>
</dbReference>
<dbReference type="EC" id="2.8.1.13" evidence="3 15"/>
<dbReference type="InterPro" id="IPR046885">
    <property type="entry name" value="MnmA-like_C"/>
</dbReference>
<dbReference type="GO" id="GO:0005737">
    <property type="term" value="C:cytoplasm"/>
    <property type="evidence" value="ECO:0007669"/>
    <property type="project" value="UniProtKB-SubCell"/>
</dbReference>
<evidence type="ECO:0000256" key="1">
    <source>
        <dbReference type="ARBA" id="ARBA00004496"/>
    </source>
</evidence>
<feature type="region of interest" description="Interaction with tRNA" evidence="15">
    <location>
        <begin position="200"/>
        <end position="202"/>
    </location>
</feature>
<evidence type="ECO:0000259" key="16">
    <source>
        <dbReference type="Pfam" id="PF20258"/>
    </source>
</evidence>
<dbReference type="Pfam" id="PF03054">
    <property type="entry name" value="tRNA_Me_trans"/>
    <property type="match status" value="1"/>
</dbReference>
<dbReference type="Pfam" id="PF20259">
    <property type="entry name" value="tRNA_Me_trans_M"/>
    <property type="match status" value="1"/>
</dbReference>
<feature type="site" description="Interaction with tRNA" evidence="15">
    <location>
        <position position="178"/>
    </location>
</feature>
<keyword evidence="10 15" id="KW-0067">ATP-binding</keyword>
<evidence type="ECO:0000256" key="8">
    <source>
        <dbReference type="ARBA" id="ARBA00022694"/>
    </source>
</evidence>
<keyword evidence="7 15" id="KW-0808">Transferase</keyword>
<dbReference type="PATRIC" id="fig|423211.3.peg.1934"/>